<dbReference type="EMBL" id="JACGCM010001165">
    <property type="protein sequence ID" value="KAF6160518.1"/>
    <property type="molecule type" value="Genomic_DNA"/>
</dbReference>
<evidence type="ECO:0000313" key="2">
    <source>
        <dbReference type="Proteomes" id="UP000541444"/>
    </source>
</evidence>
<sequence length="725" mass="82127">MVKTRSMVLEERIASEVQWLKLKYFGDRSLEMAIPVPVPLTYQGLSGEKVVEAEKDFYYKWKFYVFVLIGEERWACLCTLAEDRGKVKMVRTRSQRILHAVEGQLAIKIAKVRERIFGSLGYDAELPMRACQLEGLDTRSREFESSVRGICVGQNSPVEYVFKMGRLSVDEVLTSGRTNESDSRGEGGLEQFLGFPGQLVSYPPGSDAFTEFCKAKGVVGGKWGKCVEFADKQFRGCTVAEGEEYFYLLTDLEAEKRDRGIDESISLEYFDGDIRSDLSEDFLCYLSQLEYELSLPLTNLAKGVVNAIGACPVQMNRNMWEVITICNHLNDRMEREKKMRRITPKDVLQFYGVKNFKASGGSYFCASVTQRCFFDLNSTSRTWNDNIIWVKGAKVAEGRSVSVDDLKEVEERARLAILQGKEDTSQMVVRLVKGIWLGIEEHESELKKAKGGLKKNWARAKTDALKEVKLLKAAHAMAIGLLKVQAKANFDETAEERDKLGHHLMLKGYSQEEVDTIKPDTYAEEEEEEAEVLGVVDGLDGISPQTVLDNQGDDVELPEGGSEKVVREMSLRINDLEFGLARERETSKALLSAQAEFQVELDASGVREDHALMCNREFAEQFDKMKEANENREDQYIKVHFRLEKLNQGHVQRGNTNLRECQHKLDAALIREKVLEGETRAKDLLVKRNDELLKDLPAREELNVEFGVLRAWVVESQAMNLALSA</sequence>
<reference evidence="1 2" key="1">
    <citation type="journal article" date="2020" name="IScience">
        <title>Genome Sequencing of the Endangered Kingdonia uniflora (Circaeasteraceae, Ranunculales) Reveals Potential Mechanisms of Evolutionary Specialization.</title>
        <authorList>
            <person name="Sun Y."/>
            <person name="Deng T."/>
            <person name="Zhang A."/>
            <person name="Moore M.J."/>
            <person name="Landis J.B."/>
            <person name="Lin N."/>
            <person name="Zhang H."/>
            <person name="Zhang X."/>
            <person name="Huang J."/>
            <person name="Zhang X."/>
            <person name="Sun H."/>
            <person name="Wang H."/>
        </authorList>
    </citation>
    <scope>NUCLEOTIDE SEQUENCE [LARGE SCALE GENOMIC DNA]</scope>
    <source>
        <strain evidence="1">TB1705</strain>
        <tissue evidence="1">Leaf</tissue>
    </source>
</reference>
<protein>
    <submittedName>
        <fullName evidence="1">Uncharacterized protein</fullName>
    </submittedName>
</protein>
<organism evidence="1 2">
    <name type="scientific">Kingdonia uniflora</name>
    <dbReference type="NCBI Taxonomy" id="39325"/>
    <lineage>
        <taxon>Eukaryota</taxon>
        <taxon>Viridiplantae</taxon>
        <taxon>Streptophyta</taxon>
        <taxon>Embryophyta</taxon>
        <taxon>Tracheophyta</taxon>
        <taxon>Spermatophyta</taxon>
        <taxon>Magnoliopsida</taxon>
        <taxon>Ranunculales</taxon>
        <taxon>Circaeasteraceae</taxon>
        <taxon>Kingdonia</taxon>
    </lineage>
</organism>
<dbReference type="Proteomes" id="UP000541444">
    <property type="component" value="Unassembled WGS sequence"/>
</dbReference>
<keyword evidence="2" id="KW-1185">Reference proteome</keyword>
<accession>A0A7J7N0Q1</accession>
<evidence type="ECO:0000313" key="1">
    <source>
        <dbReference type="EMBL" id="KAF6160518.1"/>
    </source>
</evidence>
<proteinExistence type="predicted"/>
<name>A0A7J7N0Q1_9MAGN</name>
<comment type="caution">
    <text evidence="1">The sequence shown here is derived from an EMBL/GenBank/DDBJ whole genome shotgun (WGS) entry which is preliminary data.</text>
</comment>
<dbReference type="AlphaFoldDB" id="A0A7J7N0Q1"/>
<gene>
    <name evidence="1" type="ORF">GIB67_019287</name>
</gene>